<keyword evidence="1" id="KW-0805">Transcription regulation</keyword>
<keyword evidence="2" id="KW-0238">DNA-binding</keyword>
<dbReference type="SMART" id="SM00342">
    <property type="entry name" value="HTH_ARAC"/>
    <property type="match status" value="1"/>
</dbReference>
<evidence type="ECO:0000256" key="1">
    <source>
        <dbReference type="ARBA" id="ARBA00023015"/>
    </source>
</evidence>
<accession>A0ABW3HS85</accession>
<dbReference type="InterPro" id="IPR014710">
    <property type="entry name" value="RmlC-like_jellyroll"/>
</dbReference>
<reference evidence="6" key="1">
    <citation type="journal article" date="2019" name="Int. J. Syst. Evol. Microbiol.">
        <title>The Global Catalogue of Microorganisms (GCM) 10K type strain sequencing project: providing services to taxonomists for standard genome sequencing and annotation.</title>
        <authorList>
            <consortium name="The Broad Institute Genomics Platform"/>
            <consortium name="The Broad Institute Genome Sequencing Center for Infectious Disease"/>
            <person name="Wu L."/>
            <person name="Ma J."/>
        </authorList>
    </citation>
    <scope>NUCLEOTIDE SEQUENCE [LARGE SCALE GENOMIC DNA]</scope>
    <source>
        <strain evidence="6">CCUG 59129</strain>
    </source>
</reference>
<evidence type="ECO:0000313" key="5">
    <source>
        <dbReference type="EMBL" id="MFD0960433.1"/>
    </source>
</evidence>
<dbReference type="InterPro" id="IPR003313">
    <property type="entry name" value="AraC-bd"/>
</dbReference>
<organism evidence="5 6">
    <name type="scientific">Paenibacillus chungangensis</name>
    <dbReference type="NCBI Taxonomy" id="696535"/>
    <lineage>
        <taxon>Bacteria</taxon>
        <taxon>Bacillati</taxon>
        <taxon>Bacillota</taxon>
        <taxon>Bacilli</taxon>
        <taxon>Bacillales</taxon>
        <taxon>Paenibacillaceae</taxon>
        <taxon>Paenibacillus</taxon>
    </lineage>
</organism>
<dbReference type="SUPFAM" id="SSF46689">
    <property type="entry name" value="Homeodomain-like"/>
    <property type="match status" value="2"/>
</dbReference>
<proteinExistence type="predicted"/>
<dbReference type="Pfam" id="PF02311">
    <property type="entry name" value="AraC_binding"/>
    <property type="match status" value="1"/>
</dbReference>
<evidence type="ECO:0000256" key="3">
    <source>
        <dbReference type="ARBA" id="ARBA00023163"/>
    </source>
</evidence>
<dbReference type="Proteomes" id="UP001596989">
    <property type="component" value="Unassembled WGS sequence"/>
</dbReference>
<dbReference type="InterPro" id="IPR009057">
    <property type="entry name" value="Homeodomain-like_sf"/>
</dbReference>
<dbReference type="RefSeq" id="WP_377564927.1">
    <property type="nucleotide sequence ID" value="NZ_JBHTJZ010000021.1"/>
</dbReference>
<dbReference type="InterPro" id="IPR037923">
    <property type="entry name" value="HTH-like"/>
</dbReference>
<feature type="domain" description="HTH araC/xylS-type" evidence="4">
    <location>
        <begin position="201"/>
        <end position="299"/>
    </location>
</feature>
<dbReference type="PROSITE" id="PS01124">
    <property type="entry name" value="HTH_ARAC_FAMILY_2"/>
    <property type="match status" value="1"/>
</dbReference>
<gene>
    <name evidence="5" type="ORF">ACFQ2I_13655</name>
</gene>
<dbReference type="Pfam" id="PF12833">
    <property type="entry name" value="HTH_18"/>
    <property type="match status" value="1"/>
</dbReference>
<dbReference type="SUPFAM" id="SSF51215">
    <property type="entry name" value="Regulatory protein AraC"/>
    <property type="match status" value="1"/>
</dbReference>
<dbReference type="PRINTS" id="PR00032">
    <property type="entry name" value="HTHARAC"/>
</dbReference>
<comment type="caution">
    <text evidence="5">The sequence shown here is derived from an EMBL/GenBank/DDBJ whole genome shotgun (WGS) entry which is preliminary data.</text>
</comment>
<name>A0ABW3HS85_9BACL</name>
<keyword evidence="6" id="KW-1185">Reference proteome</keyword>
<dbReference type="PANTHER" id="PTHR43280">
    <property type="entry name" value="ARAC-FAMILY TRANSCRIPTIONAL REGULATOR"/>
    <property type="match status" value="1"/>
</dbReference>
<dbReference type="Gene3D" id="1.10.10.60">
    <property type="entry name" value="Homeodomain-like"/>
    <property type="match status" value="2"/>
</dbReference>
<dbReference type="Gene3D" id="2.60.120.10">
    <property type="entry name" value="Jelly Rolls"/>
    <property type="match status" value="1"/>
</dbReference>
<evidence type="ECO:0000256" key="2">
    <source>
        <dbReference type="ARBA" id="ARBA00023125"/>
    </source>
</evidence>
<dbReference type="PANTHER" id="PTHR43280:SF34">
    <property type="entry name" value="ARAC-FAMILY TRANSCRIPTIONAL REGULATOR"/>
    <property type="match status" value="1"/>
</dbReference>
<dbReference type="InterPro" id="IPR018060">
    <property type="entry name" value="HTH_AraC"/>
</dbReference>
<keyword evidence="3" id="KW-0804">Transcription</keyword>
<evidence type="ECO:0000259" key="4">
    <source>
        <dbReference type="PROSITE" id="PS01124"/>
    </source>
</evidence>
<sequence length="300" mass="34577">MYLEADTDNSLLNNDISLPEKMDMPDPHFPIKLHQIEWKKPDSLLFPPHWHEHLEFLYVVSGTMEVACGSTVIQAVPGDMVVINSNELHQGMCLSPDLFYYALIAHPSILHSSSADAAETKFIVPIAQNRLIIRNHIRSNDAVNACMLTIVKEMKENGFGYELAIKSELYRLLTLLLRSHVETVLTKDEFDERMKNVKRFEPVFRYIDQHYMEELPVEELAAIASLSRYHFSRLFKELSGRTITEYITAIRLNKADYLLRNTAQTVSEIASACGFNDIYYFSKTFKKYKHLAPSELRRGN</sequence>
<dbReference type="InterPro" id="IPR020449">
    <property type="entry name" value="Tscrpt_reg_AraC-type_HTH"/>
</dbReference>
<protein>
    <submittedName>
        <fullName evidence="5">Helix-turn-helix domain-containing protein</fullName>
    </submittedName>
</protein>
<dbReference type="EMBL" id="JBHTJZ010000021">
    <property type="protein sequence ID" value="MFD0960433.1"/>
    <property type="molecule type" value="Genomic_DNA"/>
</dbReference>
<evidence type="ECO:0000313" key="6">
    <source>
        <dbReference type="Proteomes" id="UP001596989"/>
    </source>
</evidence>